<dbReference type="SMART" id="SM00066">
    <property type="entry name" value="GAL4"/>
    <property type="match status" value="1"/>
</dbReference>
<feature type="compositionally biased region" description="Basic residues" evidence="5">
    <location>
        <begin position="54"/>
        <end position="63"/>
    </location>
</feature>
<keyword evidence="6" id="KW-0812">Transmembrane</keyword>
<dbReference type="PROSITE" id="PS00463">
    <property type="entry name" value="ZN2_CY6_FUNGAL_1"/>
    <property type="match status" value="1"/>
</dbReference>
<name>A0A4V1C7Y4_PYROR</name>
<dbReference type="EMBL" id="CP034209">
    <property type="protein sequence ID" value="QBZ64998.1"/>
    <property type="molecule type" value="Genomic_DNA"/>
</dbReference>
<dbReference type="Gene3D" id="4.10.240.10">
    <property type="entry name" value="Zn(2)-C6 fungal-type DNA-binding domain"/>
    <property type="match status" value="1"/>
</dbReference>
<reference evidence="7 8" key="1">
    <citation type="journal article" date="2019" name="Mol. Biol. Evol.">
        <title>Blast fungal genomes show frequent chromosomal changes, gene gains and losses, and effector gene turnover.</title>
        <authorList>
            <person name="Gomez Luciano L.B."/>
            <person name="Jason Tsai I."/>
            <person name="Chuma I."/>
            <person name="Tosa Y."/>
            <person name="Chen Y.H."/>
            <person name="Li J.Y."/>
            <person name="Li M.Y."/>
            <person name="Jade Lu M.Y."/>
            <person name="Nakayashiki H."/>
            <person name="Li W.H."/>
        </authorList>
    </citation>
    <scope>NUCLEOTIDE SEQUENCE [LARGE SCALE GENOMIC DNA]</scope>
    <source>
        <strain evidence="7">MZ5-1-6</strain>
    </source>
</reference>
<dbReference type="InterPro" id="IPR007219">
    <property type="entry name" value="XnlR_reg_dom"/>
</dbReference>
<dbReference type="CDD" id="cd12148">
    <property type="entry name" value="fungal_TF_MHR"/>
    <property type="match status" value="1"/>
</dbReference>
<evidence type="ECO:0000313" key="7">
    <source>
        <dbReference type="EMBL" id="QBZ64998.1"/>
    </source>
</evidence>
<dbReference type="AlphaFoldDB" id="A0A4V1C7Y4"/>
<feature type="region of interest" description="Disordered" evidence="5">
    <location>
        <begin position="49"/>
        <end position="104"/>
    </location>
</feature>
<dbReference type="InterPro" id="IPR051127">
    <property type="entry name" value="Fungal_SecMet_Regulators"/>
</dbReference>
<accession>A0A4V1C7Y4</accession>
<dbReference type="PROSITE" id="PS50048">
    <property type="entry name" value="ZN2_CY6_FUNGAL_2"/>
    <property type="match status" value="1"/>
</dbReference>
<feature type="region of interest" description="Disordered" evidence="5">
    <location>
        <begin position="24"/>
        <end position="43"/>
    </location>
</feature>
<evidence type="ECO:0000256" key="4">
    <source>
        <dbReference type="ARBA" id="ARBA00023242"/>
    </source>
</evidence>
<keyword evidence="6" id="KW-1133">Transmembrane helix</keyword>
<dbReference type="Pfam" id="PF00172">
    <property type="entry name" value="Zn_clus"/>
    <property type="match status" value="1"/>
</dbReference>
<keyword evidence="4" id="KW-0539">Nucleus</keyword>
<dbReference type="GO" id="GO:0000981">
    <property type="term" value="F:DNA-binding transcription factor activity, RNA polymerase II-specific"/>
    <property type="evidence" value="ECO:0007669"/>
    <property type="project" value="InterPro"/>
</dbReference>
<feature type="region of interest" description="Disordered" evidence="5">
    <location>
        <begin position="119"/>
        <end position="146"/>
    </location>
</feature>
<keyword evidence="3" id="KW-0804">Transcription</keyword>
<dbReference type="GO" id="GO:0005634">
    <property type="term" value="C:nucleus"/>
    <property type="evidence" value="ECO:0007669"/>
    <property type="project" value="TreeGrafter"/>
</dbReference>
<dbReference type="PANTHER" id="PTHR47424:SF9">
    <property type="entry name" value="TAH-2"/>
    <property type="match status" value="1"/>
</dbReference>
<protein>
    <submittedName>
        <fullName evidence="7">Uncharacterized protein</fullName>
    </submittedName>
</protein>
<evidence type="ECO:0000256" key="5">
    <source>
        <dbReference type="SAM" id="MobiDB-lite"/>
    </source>
</evidence>
<keyword evidence="1" id="KW-0479">Metal-binding</keyword>
<feature type="compositionally biased region" description="Basic and acidic residues" evidence="5">
    <location>
        <begin position="395"/>
        <end position="404"/>
    </location>
</feature>
<dbReference type="GO" id="GO:0000435">
    <property type="term" value="P:positive regulation of transcription from RNA polymerase II promoter by galactose"/>
    <property type="evidence" value="ECO:0007669"/>
    <property type="project" value="TreeGrafter"/>
</dbReference>
<dbReference type="GO" id="GO:0000978">
    <property type="term" value="F:RNA polymerase II cis-regulatory region sequence-specific DNA binding"/>
    <property type="evidence" value="ECO:0007669"/>
    <property type="project" value="TreeGrafter"/>
</dbReference>
<dbReference type="InterPro" id="IPR036864">
    <property type="entry name" value="Zn2-C6_fun-type_DNA-bd_sf"/>
</dbReference>
<feature type="region of interest" description="Disordered" evidence="5">
    <location>
        <begin position="382"/>
        <end position="407"/>
    </location>
</feature>
<keyword evidence="2" id="KW-0805">Transcription regulation</keyword>
<feature type="transmembrane region" description="Helical" evidence="6">
    <location>
        <begin position="547"/>
        <end position="572"/>
    </location>
</feature>
<dbReference type="GO" id="GO:0008270">
    <property type="term" value="F:zinc ion binding"/>
    <property type="evidence" value="ECO:0007669"/>
    <property type="project" value="InterPro"/>
</dbReference>
<dbReference type="PANTHER" id="PTHR47424">
    <property type="entry name" value="REGULATORY PROTEIN GAL4"/>
    <property type="match status" value="1"/>
</dbReference>
<evidence type="ECO:0000256" key="1">
    <source>
        <dbReference type="ARBA" id="ARBA00022723"/>
    </source>
</evidence>
<dbReference type="CDD" id="cd00067">
    <property type="entry name" value="GAL4"/>
    <property type="match status" value="1"/>
</dbReference>
<feature type="compositionally biased region" description="Polar residues" evidence="5">
    <location>
        <begin position="129"/>
        <end position="146"/>
    </location>
</feature>
<sequence>MPRPPVRPEDRQRVARACQTCKSSKKRCDGTQPCGSCSKKGLGDVCRYVPGRRGSSHRSRRSAAGRSSRLGGEDVCDNDDVSDVASSPSAAWGSYSESNPEVARVLPNPRVRGVIEEEGVDADDVLDGSNDTRSSSQQPAVMLSSSSGERVFIGDTAAISFLRFLQHTLKRHAGPSDFTDDQDTQRLFEAADPDAVSPAFQDDLTFEVKEELTRCFLDVSSGLLDLFTPAELTQLLGLSAQPTDCGRNEPPARRRPPEASLASLYLMVAIGAQCRGEGASDAAIAARYFTQARKMAFDKMLQDPTLDLTRAFLLMAFFMLGACRRNSAFMYIGVASKAADILGLHIESQQRHLKPDVRDARMRTSKSLRVLDVVCSSILGRRSSAPLGTGPETQHQPRQEEKPPTHRSTALAAIHGLSSVLDAAVAKSTEGELDAPSAEAFLRTLRQRSRDFPQSLRRGPRDLLSHGRGVAVGNIHVAGAYYFAVILITRRFLIRQVMPQLRGSSRGSAGAAAHGPDHELVSELSRACVEAATYMAQTCRQAMDCGLLLGNMCIIKAWIFATGLVLGFSLLVDEAKEAADASERREAFRSSLHILGELKRLSPQAGQYFGILSNFRDAIEQYRQRLLQEKREVSSQGSLVDRIFSPLPSISVADKYGQLQHPQQPPQQQQQEEQLVGLSQMPTPEMTILDDEIATWLGEGSLSFDGVGGGEQQWMTSGDQDVIMRLIWDG</sequence>
<evidence type="ECO:0000313" key="8">
    <source>
        <dbReference type="Proteomes" id="UP000294847"/>
    </source>
</evidence>
<keyword evidence="6" id="KW-0472">Membrane</keyword>
<dbReference type="GO" id="GO:0006351">
    <property type="term" value="P:DNA-templated transcription"/>
    <property type="evidence" value="ECO:0007669"/>
    <property type="project" value="InterPro"/>
</dbReference>
<evidence type="ECO:0000256" key="3">
    <source>
        <dbReference type="ARBA" id="ARBA00023163"/>
    </source>
</evidence>
<organism evidence="7 8">
    <name type="scientific">Pyricularia oryzae</name>
    <name type="common">Rice blast fungus</name>
    <name type="synonym">Magnaporthe oryzae</name>
    <dbReference type="NCBI Taxonomy" id="318829"/>
    <lineage>
        <taxon>Eukaryota</taxon>
        <taxon>Fungi</taxon>
        <taxon>Dikarya</taxon>
        <taxon>Ascomycota</taxon>
        <taxon>Pezizomycotina</taxon>
        <taxon>Sordariomycetes</taxon>
        <taxon>Sordariomycetidae</taxon>
        <taxon>Magnaporthales</taxon>
        <taxon>Pyriculariaceae</taxon>
        <taxon>Pyricularia</taxon>
    </lineage>
</organism>
<evidence type="ECO:0000256" key="2">
    <source>
        <dbReference type="ARBA" id="ARBA00023015"/>
    </source>
</evidence>
<dbReference type="Pfam" id="PF04082">
    <property type="entry name" value="Fungal_trans"/>
    <property type="match status" value="1"/>
</dbReference>
<proteinExistence type="predicted"/>
<gene>
    <name evidence="7" type="ORF">PoMZ_06701</name>
</gene>
<dbReference type="SUPFAM" id="SSF57701">
    <property type="entry name" value="Zn2/Cys6 DNA-binding domain"/>
    <property type="match status" value="1"/>
</dbReference>
<dbReference type="InterPro" id="IPR001138">
    <property type="entry name" value="Zn2Cys6_DnaBD"/>
</dbReference>
<evidence type="ECO:0000256" key="6">
    <source>
        <dbReference type="SAM" id="Phobius"/>
    </source>
</evidence>
<dbReference type="Proteomes" id="UP000294847">
    <property type="component" value="Chromosome 6"/>
</dbReference>